<evidence type="ECO:0000313" key="4">
    <source>
        <dbReference type="EMBL" id="KAH9528173.1"/>
    </source>
</evidence>
<gene>
    <name evidence="4" type="ORF">DERF_002142</name>
    <name evidence="3" type="ORF">HUG17_7034</name>
</gene>
<keyword evidence="1" id="KW-0812">Transmembrane</keyword>
<keyword evidence="1" id="KW-1133">Transmembrane helix</keyword>
<evidence type="ECO:0000313" key="5">
    <source>
        <dbReference type="Proteomes" id="UP000790347"/>
    </source>
</evidence>
<protein>
    <submittedName>
        <fullName evidence="4">Uncharacterized protein</fullName>
    </submittedName>
</protein>
<keyword evidence="5" id="KW-1185">Reference proteome</keyword>
<dbReference type="Proteomes" id="UP000828236">
    <property type="component" value="Unassembled WGS sequence"/>
</dbReference>
<feature type="chain" id="PRO_5038277046" evidence="2">
    <location>
        <begin position="22"/>
        <end position="217"/>
    </location>
</feature>
<keyword evidence="1" id="KW-0472">Membrane</keyword>
<reference evidence="4" key="1">
    <citation type="submission" date="2013-05" db="EMBL/GenBank/DDBJ databases">
        <authorList>
            <person name="Yim A.K.Y."/>
            <person name="Chan T.F."/>
            <person name="Ji K.M."/>
            <person name="Liu X.Y."/>
            <person name="Zhou J.W."/>
            <person name="Li R.Q."/>
            <person name="Yang K.Y."/>
            <person name="Li J."/>
            <person name="Li M."/>
            <person name="Law P.T.W."/>
            <person name="Wu Y.L."/>
            <person name="Cai Z.L."/>
            <person name="Qin H."/>
            <person name="Bao Y."/>
            <person name="Leung R.K.K."/>
            <person name="Ng P.K.S."/>
            <person name="Zou J."/>
            <person name="Zhong X.J."/>
            <person name="Ran P.X."/>
            <person name="Zhong N.S."/>
            <person name="Liu Z.G."/>
            <person name="Tsui S.K.W."/>
        </authorList>
    </citation>
    <scope>NUCLEOTIDE SEQUENCE</scope>
    <source>
        <strain evidence="4">Derf</strain>
        <tissue evidence="4">Whole organism</tissue>
    </source>
</reference>
<organism evidence="4 5">
    <name type="scientific">Dermatophagoides farinae</name>
    <name type="common">American house dust mite</name>
    <dbReference type="NCBI Taxonomy" id="6954"/>
    <lineage>
        <taxon>Eukaryota</taxon>
        <taxon>Metazoa</taxon>
        <taxon>Ecdysozoa</taxon>
        <taxon>Arthropoda</taxon>
        <taxon>Chelicerata</taxon>
        <taxon>Arachnida</taxon>
        <taxon>Acari</taxon>
        <taxon>Acariformes</taxon>
        <taxon>Sarcoptiformes</taxon>
        <taxon>Astigmata</taxon>
        <taxon>Psoroptidia</taxon>
        <taxon>Analgoidea</taxon>
        <taxon>Pyroglyphidae</taxon>
        <taxon>Dermatophagoidinae</taxon>
        <taxon>Dermatophagoides</taxon>
    </lineage>
</organism>
<evidence type="ECO:0000313" key="3">
    <source>
        <dbReference type="EMBL" id="KAH7636828.1"/>
    </source>
</evidence>
<reference evidence="3" key="2">
    <citation type="submission" date="2020-06" db="EMBL/GenBank/DDBJ databases">
        <authorList>
            <person name="Ji K."/>
            <person name="Li J."/>
        </authorList>
    </citation>
    <scope>NUCLEOTIDE SEQUENCE</scope>
    <source>
        <strain evidence="3">JKM2019</strain>
        <tissue evidence="3">Whole body</tissue>
    </source>
</reference>
<evidence type="ECO:0000256" key="1">
    <source>
        <dbReference type="SAM" id="Phobius"/>
    </source>
</evidence>
<sequence length="217" mass="25513">MLFFFKYFFFLIIWILLNVHGDDSATDQSFDYYLDSKQKKSRFKVEFDFERAAILTVVLLLLLFIPVWLICFISRPASRLHWTSYDYFHRQQESLKKRFEATHKSPANVHGENDEDHDRGYMTKLQQQTNKSKQSVRTDTFVVSENGNENESTIEKVDSFTKDVNTKSRFGKKNVSIKRKNVNTNVQKKTMSTGKKIADYNLKSELEKSAEEFSSLE</sequence>
<feature type="signal peptide" evidence="2">
    <location>
        <begin position="1"/>
        <end position="21"/>
    </location>
</feature>
<reference evidence="3" key="3">
    <citation type="journal article" date="2021" name="World Allergy Organ. J.">
        <title>Chromosome-level assembly of Dermatophagoides farinae genome and transcriptome reveals two novel allergens Der f 37 and Der f 39.</title>
        <authorList>
            <person name="Chen J."/>
            <person name="Cai Z."/>
            <person name="Fan D."/>
            <person name="Hu J."/>
            <person name="Hou Y."/>
            <person name="He Y."/>
            <person name="Zhang Z."/>
            <person name="Zhao Z."/>
            <person name="Gao P."/>
            <person name="Hu W."/>
            <person name="Sun J."/>
            <person name="Li J."/>
            <person name="Ji K."/>
        </authorList>
    </citation>
    <scope>NUCLEOTIDE SEQUENCE</scope>
    <source>
        <strain evidence="3">JKM2019</strain>
    </source>
</reference>
<accession>A0A922LAB9</accession>
<evidence type="ECO:0000256" key="2">
    <source>
        <dbReference type="SAM" id="SignalP"/>
    </source>
</evidence>
<dbReference type="EMBL" id="SDOV01000009">
    <property type="protein sequence ID" value="KAH7636828.1"/>
    <property type="molecule type" value="Genomic_DNA"/>
</dbReference>
<proteinExistence type="predicted"/>
<reference evidence="4" key="4">
    <citation type="journal article" date="2022" name="Res Sq">
        <title>Comparative Genomics Reveals Insights into the Divergent Evolution of Astigmatic Mites and Household Pest Adaptations.</title>
        <authorList>
            <person name="Xiong Q."/>
            <person name="Wan A.T.-Y."/>
            <person name="Liu X.-Y."/>
            <person name="Fung C.S.-H."/>
            <person name="Xiao X."/>
            <person name="Malainual N."/>
            <person name="Hou J."/>
            <person name="Wang L."/>
            <person name="Wang M."/>
            <person name="Yang K."/>
            <person name="Cui Y."/>
            <person name="Leung E."/>
            <person name="Nong W."/>
            <person name="Shin S.-K."/>
            <person name="Au S."/>
            <person name="Jeong K.Y."/>
            <person name="Chew F.T."/>
            <person name="Hui J."/>
            <person name="Leung T.F."/>
            <person name="Tungtrongchitr A."/>
            <person name="Zhong N."/>
            <person name="Liu Z."/>
            <person name="Tsui S."/>
        </authorList>
    </citation>
    <scope>NUCLEOTIDE SEQUENCE</scope>
    <source>
        <strain evidence="4">Derf</strain>
        <tissue evidence="4">Whole organism</tissue>
    </source>
</reference>
<dbReference type="EMBL" id="ASGP02000001">
    <property type="protein sequence ID" value="KAH9528173.1"/>
    <property type="molecule type" value="Genomic_DNA"/>
</dbReference>
<keyword evidence="2" id="KW-0732">Signal</keyword>
<feature type="transmembrane region" description="Helical" evidence="1">
    <location>
        <begin position="52"/>
        <end position="73"/>
    </location>
</feature>
<dbReference type="Proteomes" id="UP000790347">
    <property type="component" value="Unassembled WGS sequence"/>
</dbReference>
<dbReference type="AlphaFoldDB" id="A0A922LAB9"/>
<comment type="caution">
    <text evidence="4">The sequence shown here is derived from an EMBL/GenBank/DDBJ whole genome shotgun (WGS) entry which is preliminary data.</text>
</comment>
<name>A0A922LAB9_DERFA</name>